<feature type="region of interest" description="Disordered" evidence="1">
    <location>
        <begin position="47"/>
        <end position="70"/>
    </location>
</feature>
<proteinExistence type="predicted"/>
<evidence type="ECO:0000313" key="3">
    <source>
        <dbReference type="Proteomes" id="UP000054928"/>
    </source>
</evidence>
<dbReference type="Proteomes" id="UP000054928">
    <property type="component" value="Unassembled WGS sequence"/>
</dbReference>
<evidence type="ECO:0000256" key="1">
    <source>
        <dbReference type="SAM" id="MobiDB-lite"/>
    </source>
</evidence>
<dbReference type="RefSeq" id="XP_024582936.1">
    <property type="nucleotide sequence ID" value="XM_024717437.1"/>
</dbReference>
<dbReference type="AlphaFoldDB" id="A0A0P1AZH4"/>
<dbReference type="GeneID" id="36409943"/>
<sequence length="70" mass="8046">MERALLQKMYKTLSNDYTSSLHEIAIASQSSSLRMYIKSRGRKFGAAKSRSSQTREFKAAVPQNPLHWKQ</sequence>
<keyword evidence="3" id="KW-1185">Reference proteome</keyword>
<dbReference type="EMBL" id="CCYD01002047">
    <property type="protein sequence ID" value="CEG46567.1"/>
    <property type="molecule type" value="Genomic_DNA"/>
</dbReference>
<reference evidence="3" key="1">
    <citation type="submission" date="2014-09" db="EMBL/GenBank/DDBJ databases">
        <authorList>
            <person name="Sharma Rahul"/>
            <person name="Thines Marco"/>
        </authorList>
    </citation>
    <scope>NUCLEOTIDE SEQUENCE [LARGE SCALE GENOMIC DNA]</scope>
</reference>
<name>A0A0P1AZH4_PLAHL</name>
<protein>
    <submittedName>
        <fullName evidence="2">Uncharacterized protein</fullName>
    </submittedName>
</protein>
<accession>A0A0P1AZH4</accession>
<organism evidence="2 3">
    <name type="scientific">Plasmopara halstedii</name>
    <name type="common">Downy mildew of sunflower</name>
    <dbReference type="NCBI Taxonomy" id="4781"/>
    <lineage>
        <taxon>Eukaryota</taxon>
        <taxon>Sar</taxon>
        <taxon>Stramenopiles</taxon>
        <taxon>Oomycota</taxon>
        <taxon>Peronosporomycetes</taxon>
        <taxon>Peronosporales</taxon>
        <taxon>Peronosporaceae</taxon>
        <taxon>Plasmopara</taxon>
    </lineage>
</organism>
<evidence type="ECO:0000313" key="2">
    <source>
        <dbReference type="EMBL" id="CEG46567.1"/>
    </source>
</evidence>